<sequence>MAPTHTRTNSHGSSSSTVSSVAVWLCGSRVVAHFETTYVIIIANGGGSDGSGGGGGGGLRMRIWERFCDYNSEASKTTGSSHADQIGYSVLKVFVRFCLHINNT</sequence>
<keyword evidence="2" id="KW-1185">Reference proteome</keyword>
<protein>
    <submittedName>
        <fullName evidence="1">Uncharacterized protein</fullName>
    </submittedName>
</protein>
<reference evidence="1" key="1">
    <citation type="submission" date="2020-05" db="UniProtKB">
        <authorList>
            <consortium name="EnsemblMetazoa"/>
        </authorList>
    </citation>
    <scope>IDENTIFICATION</scope>
    <source>
        <strain evidence="1">TTRI</strain>
    </source>
</reference>
<dbReference type="Proteomes" id="UP000078200">
    <property type="component" value="Unassembled WGS sequence"/>
</dbReference>
<dbReference type="AlphaFoldDB" id="A0A1A9VXI6"/>
<evidence type="ECO:0000313" key="1">
    <source>
        <dbReference type="EnsemblMetazoa" id="GAUT050779-PA"/>
    </source>
</evidence>
<evidence type="ECO:0000313" key="2">
    <source>
        <dbReference type="Proteomes" id="UP000078200"/>
    </source>
</evidence>
<accession>A0A1A9VXI6</accession>
<dbReference type="VEuPathDB" id="VectorBase:GAUT050779"/>
<proteinExistence type="predicted"/>
<name>A0A1A9VXI6_GLOAU</name>
<organism evidence="1 2">
    <name type="scientific">Glossina austeni</name>
    <name type="common">Savannah tsetse fly</name>
    <dbReference type="NCBI Taxonomy" id="7395"/>
    <lineage>
        <taxon>Eukaryota</taxon>
        <taxon>Metazoa</taxon>
        <taxon>Ecdysozoa</taxon>
        <taxon>Arthropoda</taxon>
        <taxon>Hexapoda</taxon>
        <taxon>Insecta</taxon>
        <taxon>Pterygota</taxon>
        <taxon>Neoptera</taxon>
        <taxon>Endopterygota</taxon>
        <taxon>Diptera</taxon>
        <taxon>Brachycera</taxon>
        <taxon>Muscomorpha</taxon>
        <taxon>Hippoboscoidea</taxon>
        <taxon>Glossinidae</taxon>
        <taxon>Glossina</taxon>
    </lineage>
</organism>
<dbReference type="EnsemblMetazoa" id="GAUT050779-RA">
    <property type="protein sequence ID" value="GAUT050779-PA"/>
    <property type="gene ID" value="GAUT050779"/>
</dbReference>